<reference evidence="1 2" key="1">
    <citation type="submission" date="2020-10" db="EMBL/GenBank/DDBJ databases">
        <title>ChiBAC.</title>
        <authorList>
            <person name="Zenner C."/>
            <person name="Hitch T.C.A."/>
            <person name="Clavel T."/>
        </authorList>
    </citation>
    <scope>NUCLEOTIDE SEQUENCE [LARGE SCALE GENOMIC DNA]</scope>
    <source>
        <strain evidence="1 2">DSM 107455</strain>
    </source>
</reference>
<dbReference type="EMBL" id="JADCJZ010000001">
    <property type="protein sequence ID" value="MBE5023630.1"/>
    <property type="molecule type" value="Genomic_DNA"/>
</dbReference>
<evidence type="ECO:0000313" key="1">
    <source>
        <dbReference type="EMBL" id="MBE5023630.1"/>
    </source>
</evidence>
<proteinExistence type="predicted"/>
<comment type="caution">
    <text evidence="1">The sequence shown here is derived from an EMBL/GenBank/DDBJ whole genome shotgun (WGS) entry which is preliminary data.</text>
</comment>
<evidence type="ECO:0000313" key="2">
    <source>
        <dbReference type="Proteomes" id="UP001194273"/>
    </source>
</evidence>
<dbReference type="Proteomes" id="UP001194273">
    <property type="component" value="Unassembled WGS sequence"/>
</dbReference>
<gene>
    <name evidence="1" type="ORF">INF26_02010</name>
</gene>
<sequence length="123" mass="13309">MRLVSDERPGTVYELRVLGTWLERLRGLLGTGPDAAPVMLVRCRSIHTFGMGYALDVALVGERGKVLAVRRALEPRTTLSHPRACCVLERPASAEPWVEEGEHLRVTSLVLGFEGACAAGGEA</sequence>
<organism evidence="1 2">
    <name type="scientific">Thermophilibacter gallinarum</name>
    <dbReference type="NCBI Taxonomy" id="2779357"/>
    <lineage>
        <taxon>Bacteria</taxon>
        <taxon>Bacillati</taxon>
        <taxon>Actinomycetota</taxon>
        <taxon>Coriobacteriia</taxon>
        <taxon>Coriobacteriales</taxon>
        <taxon>Atopobiaceae</taxon>
        <taxon>Thermophilibacter</taxon>
    </lineage>
</organism>
<name>A0ABR9QRC3_9ACTN</name>
<keyword evidence="2" id="KW-1185">Reference proteome</keyword>
<protein>
    <submittedName>
        <fullName evidence="1">DUF192 domain-containing protein</fullName>
    </submittedName>
</protein>
<accession>A0ABR9QRC3</accession>
<dbReference type="RefSeq" id="WP_193529057.1">
    <property type="nucleotide sequence ID" value="NZ_JADCJZ010000001.1"/>
</dbReference>